<comment type="caution">
    <text evidence="7">The sequence shown here is derived from an EMBL/GenBank/DDBJ whole genome shotgun (WGS) entry which is preliminary data.</text>
</comment>
<evidence type="ECO:0000256" key="4">
    <source>
        <dbReference type="ARBA" id="ARBA00022777"/>
    </source>
</evidence>
<dbReference type="AlphaFoldDB" id="A0A2N5U0N8"/>
<dbReference type="GO" id="GO:1903013">
    <property type="term" value="P:response to differentiation-inducing factor 1"/>
    <property type="evidence" value="ECO:0007669"/>
    <property type="project" value="TreeGrafter"/>
</dbReference>
<dbReference type="GO" id="GO:0031037">
    <property type="term" value="P:myosin II filament disassembly"/>
    <property type="evidence" value="ECO:0007669"/>
    <property type="project" value="TreeGrafter"/>
</dbReference>
<evidence type="ECO:0000313" key="7">
    <source>
        <dbReference type="EMBL" id="PLW31316.1"/>
    </source>
</evidence>
<dbReference type="InterPro" id="IPR004166">
    <property type="entry name" value="a-kinase_dom"/>
</dbReference>
<keyword evidence="5" id="KW-0067">ATP-binding</keyword>
<dbReference type="PROSITE" id="PS51158">
    <property type="entry name" value="ALPHA_KINASE"/>
    <property type="match status" value="1"/>
</dbReference>
<dbReference type="GO" id="GO:0005524">
    <property type="term" value="F:ATP binding"/>
    <property type="evidence" value="ECO:0007669"/>
    <property type="project" value="UniProtKB-KW"/>
</dbReference>
<sequence length="172" mass="19362">MRKACKAEVKTIEKDGSEKIIDFVAKIQFGDDFPHVSNHAANARTYRATTLLLNKYKEVVLQNQVLRQSYCKKAALMEVVRHAVVITGHDVDFPHKVYFLEAALIGDYVKYSSNANFDLTDDQNGMDPIIFGLMNAFTHWTYQDSLGKQLVCDLQGVGPIITEPQIIHVDSS</sequence>
<dbReference type="SMART" id="SM00811">
    <property type="entry name" value="Alpha_kinase"/>
    <property type="match status" value="1"/>
</dbReference>
<name>A0A2N5U0N8_9BASI</name>
<evidence type="ECO:0000259" key="6">
    <source>
        <dbReference type="PROSITE" id="PS51158"/>
    </source>
</evidence>
<dbReference type="Proteomes" id="UP000235392">
    <property type="component" value="Unassembled WGS sequence"/>
</dbReference>
<dbReference type="CDD" id="cd04515">
    <property type="entry name" value="Alpha_kinase"/>
    <property type="match status" value="1"/>
</dbReference>
<dbReference type="SUPFAM" id="SSF56112">
    <property type="entry name" value="Protein kinase-like (PK-like)"/>
    <property type="match status" value="1"/>
</dbReference>
<organism evidence="7 8">
    <name type="scientific">Puccinia coronata f. sp. avenae</name>
    <dbReference type="NCBI Taxonomy" id="200324"/>
    <lineage>
        <taxon>Eukaryota</taxon>
        <taxon>Fungi</taxon>
        <taxon>Dikarya</taxon>
        <taxon>Basidiomycota</taxon>
        <taxon>Pucciniomycotina</taxon>
        <taxon>Pucciniomycetes</taxon>
        <taxon>Pucciniales</taxon>
        <taxon>Pucciniaceae</taxon>
        <taxon>Puccinia</taxon>
    </lineage>
</organism>
<accession>A0A2N5U0N8</accession>
<dbReference type="PANTHER" id="PTHR45992">
    <property type="entry name" value="EUKARYOTIC ELONGATION FACTOR 2 KINASE-RELATED"/>
    <property type="match status" value="1"/>
</dbReference>
<dbReference type="InterPro" id="IPR011009">
    <property type="entry name" value="Kinase-like_dom_sf"/>
</dbReference>
<proteinExistence type="predicted"/>
<keyword evidence="3" id="KW-0547">Nucleotide-binding</keyword>
<dbReference type="PANTHER" id="PTHR45992:SF2">
    <property type="entry name" value="EUKARYOTIC ELONGATION FACTOR 2 KINASE"/>
    <property type="match status" value="1"/>
</dbReference>
<dbReference type="InterPro" id="IPR051852">
    <property type="entry name" value="Alpha-type_PK"/>
</dbReference>
<evidence type="ECO:0000256" key="5">
    <source>
        <dbReference type="ARBA" id="ARBA00022840"/>
    </source>
</evidence>
<feature type="domain" description="Alpha-type protein kinase" evidence="6">
    <location>
        <begin position="1"/>
        <end position="172"/>
    </location>
</feature>
<dbReference type="EMBL" id="PGCI01000272">
    <property type="protein sequence ID" value="PLW31316.1"/>
    <property type="molecule type" value="Genomic_DNA"/>
</dbReference>
<evidence type="ECO:0000313" key="8">
    <source>
        <dbReference type="Proteomes" id="UP000235392"/>
    </source>
</evidence>
<protein>
    <recommendedName>
        <fullName evidence="6">Alpha-type protein kinase domain-containing protein</fullName>
    </recommendedName>
</protein>
<evidence type="ECO:0000256" key="2">
    <source>
        <dbReference type="ARBA" id="ARBA00022679"/>
    </source>
</evidence>
<keyword evidence="4" id="KW-0418">Kinase</keyword>
<gene>
    <name evidence="7" type="ORF">PCASD_13659</name>
</gene>
<dbReference type="GO" id="GO:0004674">
    <property type="term" value="F:protein serine/threonine kinase activity"/>
    <property type="evidence" value="ECO:0007669"/>
    <property type="project" value="UniProtKB-KW"/>
</dbReference>
<evidence type="ECO:0000256" key="3">
    <source>
        <dbReference type="ARBA" id="ARBA00022741"/>
    </source>
</evidence>
<reference evidence="7 8" key="1">
    <citation type="submission" date="2017-11" db="EMBL/GenBank/DDBJ databases">
        <title>De novo assembly and phasing of dikaryotic genomes from two isolates of Puccinia coronata f. sp. avenae, the causal agent of oat crown rust.</title>
        <authorList>
            <person name="Miller M.E."/>
            <person name="Zhang Y."/>
            <person name="Omidvar V."/>
            <person name="Sperschneider J."/>
            <person name="Schwessinger B."/>
            <person name="Raley C."/>
            <person name="Palmer J.M."/>
            <person name="Garnica D."/>
            <person name="Upadhyaya N."/>
            <person name="Rathjen J."/>
            <person name="Taylor J.M."/>
            <person name="Park R.F."/>
            <person name="Dodds P.N."/>
            <person name="Hirsch C.D."/>
            <person name="Kianian S.F."/>
            <person name="Figueroa M."/>
        </authorList>
    </citation>
    <scope>NUCLEOTIDE SEQUENCE [LARGE SCALE GENOMIC DNA]</scope>
    <source>
        <strain evidence="7">12SD80</strain>
    </source>
</reference>
<dbReference type="Pfam" id="PF02816">
    <property type="entry name" value="Alpha_kinase"/>
    <property type="match status" value="1"/>
</dbReference>
<keyword evidence="1" id="KW-0723">Serine/threonine-protein kinase</keyword>
<keyword evidence="2" id="KW-0808">Transferase</keyword>
<evidence type="ECO:0000256" key="1">
    <source>
        <dbReference type="ARBA" id="ARBA00022527"/>
    </source>
</evidence>
<dbReference type="Gene3D" id="3.20.200.10">
    <property type="entry name" value="MHCK/EF2 kinase"/>
    <property type="match status" value="1"/>
</dbReference>